<name>A0ACB9ZDR0_9PEZI</name>
<dbReference type="Proteomes" id="UP001497700">
    <property type="component" value="Unassembled WGS sequence"/>
</dbReference>
<evidence type="ECO:0000313" key="1">
    <source>
        <dbReference type="EMBL" id="KAI4869783.1"/>
    </source>
</evidence>
<accession>A0ACB9ZDR0</accession>
<sequence>MSPCSLLLPRYSARPDTSMSHSAQIAKLRRIVSLITQASETVIAEWEKNPGAAEAPEALAPEGVQLPSHPLFNAQRTLLAAAGSIEELVGDPAVRLLSLSSQYFESRALHIAAEHRVADILHGYDDAGVHVSVIARKIGIEEQKLSRVLRCLTSQHVFRETATDTFANNAVSKALVGNEDLRAYVMLFALDIYSASDYLPVGLTDSKFGPSYKVEETAFHLAVGTNLPRWSWLETLVPASQVKRVNSLGYQHHQSIDAQPNGDESAGNQAGDMVHRPELEIFGRAMVGGGKVFGAAHVVDYPWGELGNATVVDIGGGIGGFPLQLSELYPKLNFVVQDRAANVAQGEPFWAERNPTALTSGKVRLMAHDFFQENPVKDAEVYWLRYILHDWSDDYCVQILRQIRNAMGTKSRLLIADQVMNTTLGCEELEAAPEPLLANYGAYVRYSHQRDLAMMAIINGIERTPQQLKKLLGTAGLKIRKIWECRSQVGIVEAVKM</sequence>
<keyword evidence="1" id="KW-0808">Transferase</keyword>
<gene>
    <name evidence="1" type="ORF">F4820DRAFT_405908</name>
</gene>
<dbReference type="EMBL" id="MU393428">
    <property type="protein sequence ID" value="KAI4869783.1"/>
    <property type="molecule type" value="Genomic_DNA"/>
</dbReference>
<comment type="caution">
    <text evidence="1">The sequence shown here is derived from an EMBL/GenBank/DDBJ whole genome shotgun (WGS) entry which is preliminary data.</text>
</comment>
<keyword evidence="2" id="KW-1185">Reference proteome</keyword>
<evidence type="ECO:0000313" key="2">
    <source>
        <dbReference type="Proteomes" id="UP001497700"/>
    </source>
</evidence>
<keyword evidence="1" id="KW-0489">Methyltransferase</keyword>
<proteinExistence type="predicted"/>
<reference evidence="1 2" key="1">
    <citation type="journal article" date="2022" name="New Phytol.">
        <title>Ecological generalism drives hyperdiversity of secondary metabolite gene clusters in xylarialean endophytes.</title>
        <authorList>
            <person name="Franco M.E.E."/>
            <person name="Wisecaver J.H."/>
            <person name="Arnold A.E."/>
            <person name="Ju Y.M."/>
            <person name="Slot J.C."/>
            <person name="Ahrendt S."/>
            <person name="Moore L.P."/>
            <person name="Eastman K.E."/>
            <person name="Scott K."/>
            <person name="Konkel Z."/>
            <person name="Mondo S.J."/>
            <person name="Kuo A."/>
            <person name="Hayes R.D."/>
            <person name="Haridas S."/>
            <person name="Andreopoulos B."/>
            <person name="Riley R."/>
            <person name="LaButti K."/>
            <person name="Pangilinan J."/>
            <person name="Lipzen A."/>
            <person name="Amirebrahimi M."/>
            <person name="Yan J."/>
            <person name="Adam C."/>
            <person name="Keymanesh K."/>
            <person name="Ng V."/>
            <person name="Louie K."/>
            <person name="Northen T."/>
            <person name="Drula E."/>
            <person name="Henrissat B."/>
            <person name="Hsieh H.M."/>
            <person name="Youens-Clark K."/>
            <person name="Lutzoni F."/>
            <person name="Miadlikowska J."/>
            <person name="Eastwood D.C."/>
            <person name="Hamelin R.C."/>
            <person name="Grigoriev I.V."/>
            <person name="U'Ren J.M."/>
        </authorList>
    </citation>
    <scope>NUCLEOTIDE SEQUENCE [LARGE SCALE GENOMIC DNA]</scope>
    <source>
        <strain evidence="1 2">CBS 119005</strain>
    </source>
</reference>
<protein>
    <submittedName>
        <fullName evidence="1">S-adenosyl-L-methionine-dependent methyltransferase</fullName>
    </submittedName>
</protein>
<organism evidence="1 2">
    <name type="scientific">Hypoxylon rubiginosum</name>
    <dbReference type="NCBI Taxonomy" id="110542"/>
    <lineage>
        <taxon>Eukaryota</taxon>
        <taxon>Fungi</taxon>
        <taxon>Dikarya</taxon>
        <taxon>Ascomycota</taxon>
        <taxon>Pezizomycotina</taxon>
        <taxon>Sordariomycetes</taxon>
        <taxon>Xylariomycetidae</taxon>
        <taxon>Xylariales</taxon>
        <taxon>Hypoxylaceae</taxon>
        <taxon>Hypoxylon</taxon>
    </lineage>
</organism>